<keyword evidence="5" id="KW-0676">Redox-active center</keyword>
<organism evidence="7 8">
    <name type="scientific">Gossypium darwinii</name>
    <name type="common">Darwin's cotton</name>
    <name type="synonym">Gossypium barbadense var. darwinii</name>
    <dbReference type="NCBI Taxonomy" id="34276"/>
    <lineage>
        <taxon>Eukaryota</taxon>
        <taxon>Viridiplantae</taxon>
        <taxon>Streptophyta</taxon>
        <taxon>Embryophyta</taxon>
        <taxon>Tracheophyta</taxon>
        <taxon>Spermatophyta</taxon>
        <taxon>Magnoliopsida</taxon>
        <taxon>eudicotyledons</taxon>
        <taxon>Gunneridae</taxon>
        <taxon>Pentapetalae</taxon>
        <taxon>rosids</taxon>
        <taxon>malvids</taxon>
        <taxon>Malvales</taxon>
        <taxon>Malvaceae</taxon>
        <taxon>Malvoideae</taxon>
        <taxon>Gossypium</taxon>
    </lineage>
</organism>
<evidence type="ECO:0000256" key="3">
    <source>
        <dbReference type="ARBA" id="ARBA00022982"/>
    </source>
</evidence>
<evidence type="ECO:0000256" key="2">
    <source>
        <dbReference type="ARBA" id="ARBA00022448"/>
    </source>
</evidence>
<proteinExistence type="inferred from homology"/>
<dbReference type="PANTHER" id="PTHR43601">
    <property type="entry name" value="THIOREDOXIN, MITOCHONDRIAL"/>
    <property type="match status" value="1"/>
</dbReference>
<reference evidence="7 8" key="1">
    <citation type="submission" date="2019-06" db="EMBL/GenBank/DDBJ databases">
        <title>WGS assembly of Gossypium darwinii.</title>
        <authorList>
            <person name="Chen Z.J."/>
            <person name="Sreedasyam A."/>
            <person name="Ando A."/>
            <person name="Song Q."/>
            <person name="De L."/>
            <person name="Hulse-Kemp A."/>
            <person name="Ding M."/>
            <person name="Ye W."/>
            <person name="Kirkbride R."/>
            <person name="Jenkins J."/>
            <person name="Plott C."/>
            <person name="Lovell J."/>
            <person name="Lin Y.-M."/>
            <person name="Vaughn R."/>
            <person name="Liu B."/>
            <person name="Li W."/>
            <person name="Simpson S."/>
            <person name="Scheffler B."/>
            <person name="Saski C."/>
            <person name="Grover C."/>
            <person name="Hu G."/>
            <person name="Conover J."/>
            <person name="Carlson J."/>
            <person name="Shu S."/>
            <person name="Boston L."/>
            <person name="Williams M."/>
            <person name="Peterson D."/>
            <person name="Mcgee K."/>
            <person name="Jones D."/>
            <person name="Wendel J."/>
            <person name="Stelly D."/>
            <person name="Grimwood J."/>
            <person name="Schmutz J."/>
        </authorList>
    </citation>
    <scope>NUCLEOTIDE SEQUENCE [LARGE SCALE GENOMIC DNA]</scope>
    <source>
        <strain evidence="7">1808015.09</strain>
    </source>
</reference>
<dbReference type="GO" id="GO:0045454">
    <property type="term" value="P:cell redox homeostasis"/>
    <property type="evidence" value="ECO:0007669"/>
    <property type="project" value="TreeGrafter"/>
</dbReference>
<dbReference type="InterPro" id="IPR013766">
    <property type="entry name" value="Thioredoxin_domain"/>
</dbReference>
<dbReference type="CDD" id="cd02947">
    <property type="entry name" value="TRX_family"/>
    <property type="match status" value="1"/>
</dbReference>
<feature type="domain" description="Thioredoxin" evidence="6">
    <location>
        <begin position="144"/>
        <end position="284"/>
    </location>
</feature>
<dbReference type="Gene3D" id="3.40.30.10">
    <property type="entry name" value="Glutaredoxin"/>
    <property type="match status" value="1"/>
</dbReference>
<evidence type="ECO:0000313" key="8">
    <source>
        <dbReference type="Proteomes" id="UP000323506"/>
    </source>
</evidence>
<evidence type="ECO:0000313" key="7">
    <source>
        <dbReference type="EMBL" id="TYG41891.1"/>
    </source>
</evidence>
<dbReference type="InterPro" id="IPR036249">
    <property type="entry name" value="Thioredoxin-like_sf"/>
</dbReference>
<comment type="similarity">
    <text evidence="1">Belongs to the thioredoxin family.</text>
</comment>
<dbReference type="Proteomes" id="UP000323506">
    <property type="component" value="Chromosome D12"/>
</dbReference>
<accession>A0A5D2AAI4</accession>
<dbReference type="FunFam" id="3.40.30.10:FF:000199">
    <property type="entry name" value="Thioredoxin-like 1-2, chloroplastic"/>
    <property type="match status" value="1"/>
</dbReference>
<name>A0A5D2AAI4_GOSDA</name>
<keyword evidence="3" id="KW-0249">Electron transport</keyword>
<dbReference type="PROSITE" id="PS51352">
    <property type="entry name" value="THIOREDOXIN_2"/>
    <property type="match status" value="1"/>
</dbReference>
<keyword evidence="8" id="KW-1185">Reference proteome</keyword>
<dbReference type="GO" id="GO:0009507">
    <property type="term" value="C:chloroplast"/>
    <property type="evidence" value="ECO:0007669"/>
    <property type="project" value="UniProtKB-ARBA"/>
</dbReference>
<keyword evidence="4" id="KW-1015">Disulfide bond</keyword>
<sequence>MKKKRKTNWITLNPNHFDPTPLTSRFISTPTPPVLLFNLLSFSLFNHPNFQRGKKQSTLFCSKSSLLVHFDNCVMASSSLKCGSYFSGFNETMLSSHSKKASWFSTSSTSLDSKASSSSKKFPVLTFDFWGKPLVVPDQNGSRNCTTKPENKFSVQAETNCVSRCIRWWEKNLKPNMVKIHSAQELVCSLQNAGDRLVIIDFYSPGCGGCKALHPKICQLAEQNPNAIFLEVNYEELKKMCQCLNIHVLPFFRFYKGAEGRVSSFSCTNATIKKFKAALAKHGSDECSLGPAKGLDESEVMKLVSAGELSLSSLQSPSLNDSIFMRTMELSGILSKADNNRTMLQKEGALL</sequence>
<evidence type="ECO:0000256" key="5">
    <source>
        <dbReference type="ARBA" id="ARBA00023284"/>
    </source>
</evidence>
<dbReference type="EMBL" id="CM017712">
    <property type="protein sequence ID" value="TYG41891.1"/>
    <property type="molecule type" value="Genomic_DNA"/>
</dbReference>
<dbReference type="SUPFAM" id="SSF52833">
    <property type="entry name" value="Thioredoxin-like"/>
    <property type="match status" value="1"/>
</dbReference>
<evidence type="ECO:0000256" key="4">
    <source>
        <dbReference type="ARBA" id="ARBA00023157"/>
    </source>
</evidence>
<keyword evidence="2" id="KW-0813">Transport</keyword>
<gene>
    <name evidence="7" type="ORF">ES288_D12G212900v1</name>
</gene>
<dbReference type="PANTHER" id="PTHR43601:SF17">
    <property type="entry name" value="THIOREDOXIN-LIKE 1-2, CHLOROPLASTIC"/>
    <property type="match status" value="1"/>
</dbReference>
<dbReference type="AlphaFoldDB" id="A0A5D2AAI4"/>
<evidence type="ECO:0000256" key="1">
    <source>
        <dbReference type="ARBA" id="ARBA00008987"/>
    </source>
</evidence>
<protein>
    <recommendedName>
        <fullName evidence="6">Thioredoxin domain-containing protein</fullName>
    </recommendedName>
</protein>
<dbReference type="Pfam" id="PF00085">
    <property type="entry name" value="Thioredoxin"/>
    <property type="match status" value="1"/>
</dbReference>
<evidence type="ECO:0000259" key="6">
    <source>
        <dbReference type="PROSITE" id="PS51352"/>
    </source>
</evidence>